<dbReference type="Proteomes" id="UP000182858">
    <property type="component" value="Chromosome I"/>
</dbReference>
<organism evidence="1 2">
    <name type="scientific">Pseudomonas extremaustralis</name>
    <dbReference type="NCBI Taxonomy" id="359110"/>
    <lineage>
        <taxon>Bacteria</taxon>
        <taxon>Pseudomonadati</taxon>
        <taxon>Pseudomonadota</taxon>
        <taxon>Gammaproteobacteria</taxon>
        <taxon>Pseudomonadales</taxon>
        <taxon>Pseudomonadaceae</taxon>
        <taxon>Pseudomonas</taxon>
    </lineage>
</organism>
<accession>A0ABY0N621</accession>
<gene>
    <name evidence="1" type="ORF">SAMN05216591_1688</name>
</gene>
<name>A0ABY0N621_9PSED</name>
<reference evidence="1 2" key="1">
    <citation type="submission" date="2016-10" db="EMBL/GenBank/DDBJ databases">
        <authorList>
            <person name="Varghese N."/>
            <person name="Submissions S."/>
        </authorList>
    </citation>
    <scope>NUCLEOTIDE SEQUENCE [LARGE SCALE GENOMIC DNA]</scope>
    <source>
        <strain evidence="1 2">DSM 17835</strain>
    </source>
</reference>
<dbReference type="EMBL" id="LT629689">
    <property type="protein sequence ID" value="SDF00912.1"/>
    <property type="molecule type" value="Genomic_DNA"/>
</dbReference>
<protein>
    <submittedName>
        <fullName evidence="1">Uncharacterized protein</fullName>
    </submittedName>
</protein>
<evidence type="ECO:0000313" key="1">
    <source>
        <dbReference type="EMBL" id="SDF00912.1"/>
    </source>
</evidence>
<keyword evidence="2" id="KW-1185">Reference proteome</keyword>
<proteinExistence type="predicted"/>
<sequence>MNVHMFQSILVSIDVDQIRFNLPQVIEIKMKHECPKVPAHS</sequence>
<evidence type="ECO:0000313" key="2">
    <source>
        <dbReference type="Proteomes" id="UP000182858"/>
    </source>
</evidence>